<feature type="domain" description="Multidrug resistance protein MdtA-like C-terminal permuted SH3" evidence="9">
    <location>
        <begin position="325"/>
        <end position="381"/>
    </location>
</feature>
<feature type="domain" description="CusB-like three alpha-helical bundle" evidence="6">
    <location>
        <begin position="158"/>
        <end position="204"/>
    </location>
</feature>
<dbReference type="InterPro" id="IPR058791">
    <property type="entry name" value="3HB_CusB"/>
</dbReference>
<organism evidence="10 11">
    <name type="scientific">Legionella israelensis</name>
    <dbReference type="NCBI Taxonomy" id="454"/>
    <lineage>
        <taxon>Bacteria</taxon>
        <taxon>Pseudomonadati</taxon>
        <taxon>Pseudomonadota</taxon>
        <taxon>Gammaproteobacteria</taxon>
        <taxon>Legionellales</taxon>
        <taxon>Legionellaceae</taxon>
        <taxon>Legionella</taxon>
    </lineage>
</organism>
<keyword evidence="3" id="KW-0732">Signal</keyword>
<dbReference type="Gene3D" id="2.40.30.170">
    <property type="match status" value="1"/>
</dbReference>
<dbReference type="InterPro" id="IPR058790">
    <property type="entry name" value="BSH_CusB"/>
</dbReference>
<dbReference type="NCBIfam" id="TIGR01730">
    <property type="entry name" value="RND_mfp"/>
    <property type="match status" value="1"/>
</dbReference>
<dbReference type="Proteomes" id="UP000295517">
    <property type="component" value="Chromosome"/>
</dbReference>
<dbReference type="GO" id="GO:0015679">
    <property type="term" value="P:plasma membrane copper ion transport"/>
    <property type="evidence" value="ECO:0007669"/>
    <property type="project" value="TreeGrafter"/>
</dbReference>
<proteinExistence type="inferred from homology"/>
<comment type="similarity">
    <text evidence="1">Belongs to the membrane fusion protein (MFP) (TC 8.A.1) family.</text>
</comment>
<dbReference type="InterPro" id="IPR042230">
    <property type="entry name" value="CusF_sf"/>
</dbReference>
<dbReference type="GO" id="GO:0046914">
    <property type="term" value="F:transition metal ion binding"/>
    <property type="evidence" value="ECO:0007669"/>
    <property type="project" value="TreeGrafter"/>
</dbReference>
<dbReference type="Pfam" id="PF25919">
    <property type="entry name" value="BSH_CusB"/>
    <property type="match status" value="1"/>
</dbReference>
<feature type="domain" description="Heavy metal binding" evidence="5">
    <location>
        <begin position="43"/>
        <end position="69"/>
    </location>
</feature>
<evidence type="ECO:0000259" key="6">
    <source>
        <dbReference type="Pfam" id="PF25869"/>
    </source>
</evidence>
<evidence type="ECO:0000259" key="5">
    <source>
        <dbReference type="Pfam" id="PF19335"/>
    </source>
</evidence>
<dbReference type="InterPro" id="IPR006143">
    <property type="entry name" value="RND_pump_MFP"/>
</dbReference>
<keyword evidence="2" id="KW-0813">Transport</keyword>
<dbReference type="GO" id="GO:0030288">
    <property type="term" value="C:outer membrane-bounded periplasmic space"/>
    <property type="evidence" value="ECO:0007669"/>
    <property type="project" value="TreeGrafter"/>
</dbReference>
<dbReference type="FunFam" id="2.40.30.170:FF:000010">
    <property type="entry name" value="Efflux RND transporter periplasmic adaptor subunit"/>
    <property type="match status" value="1"/>
</dbReference>
<evidence type="ECO:0000313" key="10">
    <source>
        <dbReference type="EMBL" id="QBR83417.1"/>
    </source>
</evidence>
<dbReference type="Pfam" id="PF19335">
    <property type="entry name" value="HMBD"/>
    <property type="match status" value="1"/>
</dbReference>
<protein>
    <submittedName>
        <fullName evidence="10">Efflux RND transporter periplasmic adaptor subunit</fullName>
    </submittedName>
</protein>
<dbReference type="InterPro" id="IPR058792">
    <property type="entry name" value="Beta-barrel_RND_2"/>
</dbReference>
<dbReference type="Gene3D" id="2.40.50.320">
    <property type="entry name" value="Copper binding periplasmic protein CusF"/>
    <property type="match status" value="1"/>
</dbReference>
<dbReference type="Pfam" id="PF11604">
    <property type="entry name" value="CusF_Ec"/>
    <property type="match status" value="1"/>
</dbReference>
<dbReference type="Gene3D" id="6.10.140.730">
    <property type="match status" value="1"/>
</dbReference>
<dbReference type="InterPro" id="IPR051909">
    <property type="entry name" value="MFP_Cation_Efflux"/>
</dbReference>
<feature type="domain" description="CusB-like beta-barrel" evidence="8">
    <location>
        <begin position="242"/>
        <end position="316"/>
    </location>
</feature>
<dbReference type="GO" id="GO:0060003">
    <property type="term" value="P:copper ion export"/>
    <property type="evidence" value="ECO:0007669"/>
    <property type="project" value="TreeGrafter"/>
</dbReference>
<name>A0AAX1EEG0_9GAMM</name>
<dbReference type="Gene3D" id="2.40.420.20">
    <property type="match status" value="1"/>
</dbReference>
<evidence type="ECO:0000313" key="11">
    <source>
        <dbReference type="Proteomes" id="UP000295517"/>
    </source>
</evidence>
<dbReference type="GO" id="GO:0016020">
    <property type="term" value="C:membrane"/>
    <property type="evidence" value="ECO:0007669"/>
    <property type="project" value="InterPro"/>
</dbReference>
<dbReference type="PANTHER" id="PTHR30097">
    <property type="entry name" value="CATION EFFLUX SYSTEM PROTEIN CUSB"/>
    <property type="match status" value="1"/>
</dbReference>
<dbReference type="InterPro" id="IPR045800">
    <property type="entry name" value="HMBD"/>
</dbReference>
<dbReference type="AlphaFoldDB" id="A0AAX1EEG0"/>
<gene>
    <name evidence="10" type="ORF">E3983_02970</name>
</gene>
<dbReference type="Pfam" id="PF25967">
    <property type="entry name" value="RND-MFP_C"/>
    <property type="match status" value="1"/>
</dbReference>
<evidence type="ECO:0000256" key="4">
    <source>
        <dbReference type="ARBA" id="ARBA00023065"/>
    </source>
</evidence>
<evidence type="ECO:0000259" key="8">
    <source>
        <dbReference type="Pfam" id="PF25954"/>
    </source>
</evidence>
<dbReference type="InterPro" id="IPR021647">
    <property type="entry name" value="CusF_Ec"/>
</dbReference>
<dbReference type="Pfam" id="PF25869">
    <property type="entry name" value="3HB_CusB"/>
    <property type="match status" value="1"/>
</dbReference>
<dbReference type="InterPro" id="IPR058627">
    <property type="entry name" value="MdtA-like_C"/>
</dbReference>
<dbReference type="SUPFAM" id="SSF111369">
    <property type="entry name" value="HlyD-like secretion proteins"/>
    <property type="match status" value="1"/>
</dbReference>
<accession>A0AAX1EEG0</accession>
<feature type="domain" description="CusB-like barrel-sandwich hybrid" evidence="7">
    <location>
        <begin position="122"/>
        <end position="237"/>
    </location>
</feature>
<dbReference type="PANTHER" id="PTHR30097:SF15">
    <property type="entry name" value="CATION EFFLUX SYSTEM PROTEIN CUSB"/>
    <property type="match status" value="1"/>
</dbReference>
<evidence type="ECO:0000259" key="7">
    <source>
        <dbReference type="Pfam" id="PF25919"/>
    </source>
</evidence>
<evidence type="ECO:0000256" key="3">
    <source>
        <dbReference type="ARBA" id="ARBA00022729"/>
    </source>
</evidence>
<dbReference type="Pfam" id="PF25954">
    <property type="entry name" value="Beta-barrel_RND_2"/>
    <property type="match status" value="1"/>
</dbReference>
<sequence>MKHKGLITIIVVFIFGIALGYFIPGHYLKSVPTESKKERKIKYWVAPMDPSYRRDKPGKSPMGMDLIPVYEDEKPTTDQQSIKISSRVVDNLGVVTAKVRKQSLSQSINTVGYVVVNEDNIENVHSYIDGWIRNLQVTSAGDPVKKDQKLFEIYSPKLINAQQEFILALDSKNKALIEASQKKLLTLGLNDQQIDELKKTRKIKQQVAVFAKTGGILSKLNIRDGMYITPDKELMVIEDLSSIWVRVEVYEKQSDWVKLHQTAIASFPGLPGKEWQGEVIYIYPKLDKMTHTLGVRLQFPNPNLTLKPNMYATVRIFVPEKKKTLTVPTSAVIRTEEGSHVIIALGEGRFKPQVVTTGIESNGKLAILSGLSEGDKVVVSGQFLIDSESSLKAAFRRLDPTKKELTPDRNKIPTTYNRGKILAIVPQKNRIILQHSPIKALGMPEMVMELPVAKTIDLSAYHVGQEIDFQLSEDKPYHYTLTKMRPVKNKSDRSLHD</sequence>
<evidence type="ECO:0000256" key="2">
    <source>
        <dbReference type="ARBA" id="ARBA00022448"/>
    </source>
</evidence>
<reference evidence="10 11" key="1">
    <citation type="submission" date="2019-03" db="EMBL/GenBank/DDBJ databases">
        <title>Diverse conjugative elements silence natural transformation in Legionella species.</title>
        <authorList>
            <person name="Durieux I."/>
            <person name="Ginevra C."/>
            <person name="Attaiech L."/>
            <person name="Picq K."/>
            <person name="Juan P.A."/>
            <person name="Jarraud S."/>
            <person name="Charpentier X."/>
        </authorList>
    </citation>
    <scope>NUCLEOTIDE SEQUENCE [LARGE SCALE GENOMIC DNA]</scope>
    <source>
        <strain evidence="10 11">HL-0427-4011</strain>
    </source>
</reference>
<evidence type="ECO:0000259" key="9">
    <source>
        <dbReference type="Pfam" id="PF25967"/>
    </source>
</evidence>
<dbReference type="GO" id="GO:0022857">
    <property type="term" value="F:transmembrane transporter activity"/>
    <property type="evidence" value="ECO:0007669"/>
    <property type="project" value="InterPro"/>
</dbReference>
<evidence type="ECO:0000256" key="1">
    <source>
        <dbReference type="ARBA" id="ARBA00009477"/>
    </source>
</evidence>
<dbReference type="RefSeq" id="WP_135059806.1">
    <property type="nucleotide sequence ID" value="NZ_CP038254.1"/>
</dbReference>
<keyword evidence="4" id="KW-0406">Ion transport</keyword>
<dbReference type="FunFam" id="2.40.420.20:FF:000003">
    <property type="entry name" value="Cation efflux system protein cusB"/>
    <property type="match status" value="1"/>
</dbReference>
<dbReference type="EMBL" id="CP038254">
    <property type="protein sequence ID" value="QBR83417.1"/>
    <property type="molecule type" value="Genomic_DNA"/>
</dbReference>